<name>A0A1M5ZDW8_BUTFI</name>
<evidence type="ECO:0000256" key="1">
    <source>
        <dbReference type="SAM" id="Phobius"/>
    </source>
</evidence>
<dbReference type="GeneID" id="89509660"/>
<evidence type="ECO:0000313" key="3">
    <source>
        <dbReference type="Proteomes" id="UP000184278"/>
    </source>
</evidence>
<keyword evidence="3" id="KW-1185">Reference proteome</keyword>
<sequence length="176" mass="19713">MTIWQKLRNVLLAVSMIIVGVTMLVFGEEAYMAIIGIFALALEIKGIRMLWFYFRMARYMVGGQNIFFRGILFFDFGIFTGSLVWVPRAYVLMYLAGTLAFSGVVDLLGANEARGIQSSWKLKTFEGVVKVLIAISSLILVRSGTRVVDVCAIGFIFSAVMRIASTFRRQQVITID</sequence>
<gene>
    <name evidence="2" type="ORF">SAMN02745229_02176</name>
</gene>
<feature type="transmembrane region" description="Helical" evidence="1">
    <location>
        <begin position="32"/>
        <end position="54"/>
    </location>
</feature>
<organism evidence="2 3">
    <name type="scientific">Butyrivibrio fibrisolvens DSM 3071</name>
    <dbReference type="NCBI Taxonomy" id="1121131"/>
    <lineage>
        <taxon>Bacteria</taxon>
        <taxon>Bacillati</taxon>
        <taxon>Bacillota</taxon>
        <taxon>Clostridia</taxon>
        <taxon>Lachnospirales</taxon>
        <taxon>Lachnospiraceae</taxon>
        <taxon>Butyrivibrio</taxon>
    </lineage>
</organism>
<dbReference type="Pfam" id="PF03729">
    <property type="entry name" value="DUF308"/>
    <property type="match status" value="1"/>
</dbReference>
<keyword evidence="1" id="KW-0472">Membrane</keyword>
<dbReference type="EMBL" id="FQXK01000017">
    <property type="protein sequence ID" value="SHI22361.1"/>
    <property type="molecule type" value="Genomic_DNA"/>
</dbReference>
<dbReference type="InterPro" id="IPR005325">
    <property type="entry name" value="DUF308_memb"/>
</dbReference>
<keyword evidence="1" id="KW-1133">Transmembrane helix</keyword>
<dbReference type="RefSeq" id="WP_073387702.1">
    <property type="nucleotide sequence ID" value="NZ_FQXK01000017.1"/>
</dbReference>
<feature type="transmembrane region" description="Helical" evidence="1">
    <location>
        <begin position="7"/>
        <end position="26"/>
    </location>
</feature>
<proteinExistence type="predicted"/>
<evidence type="ECO:0000313" key="2">
    <source>
        <dbReference type="EMBL" id="SHI22361.1"/>
    </source>
</evidence>
<dbReference type="OrthoDB" id="1849785at2"/>
<feature type="transmembrane region" description="Helical" evidence="1">
    <location>
        <begin position="147"/>
        <end position="164"/>
    </location>
</feature>
<dbReference type="AlphaFoldDB" id="A0A1M5ZDW8"/>
<keyword evidence="1" id="KW-0812">Transmembrane</keyword>
<feature type="transmembrane region" description="Helical" evidence="1">
    <location>
        <begin position="66"/>
        <end position="85"/>
    </location>
</feature>
<accession>A0A1M5ZDW8</accession>
<dbReference type="Proteomes" id="UP000184278">
    <property type="component" value="Unassembled WGS sequence"/>
</dbReference>
<dbReference type="STRING" id="1121131.SAMN02745229_02176"/>
<reference evidence="3" key="1">
    <citation type="submission" date="2016-11" db="EMBL/GenBank/DDBJ databases">
        <authorList>
            <person name="Varghese N."/>
            <person name="Submissions S."/>
        </authorList>
    </citation>
    <scope>NUCLEOTIDE SEQUENCE [LARGE SCALE GENOMIC DNA]</scope>
    <source>
        <strain evidence="3">DSM 3071</strain>
    </source>
</reference>
<protein>
    <submittedName>
        <fullName evidence="2">Uncharacterized protein</fullName>
    </submittedName>
</protein>